<proteinExistence type="predicted"/>
<name>A0ACC0UKN0_9AGAM</name>
<evidence type="ECO:0000313" key="1">
    <source>
        <dbReference type="EMBL" id="KAI9512253.1"/>
    </source>
</evidence>
<protein>
    <submittedName>
        <fullName evidence="1">Ribosomal protein S18</fullName>
    </submittedName>
</protein>
<reference evidence="1" key="1">
    <citation type="submission" date="2021-03" db="EMBL/GenBank/DDBJ databases">
        <title>Evolutionary priming and transition to the ectomycorrhizal habit in an iconic lineage of mushroom-forming fungi: is preadaptation a requirement?</title>
        <authorList>
            <consortium name="DOE Joint Genome Institute"/>
            <person name="Looney B.P."/>
            <person name="Miyauchi S."/>
            <person name="Morin E."/>
            <person name="Drula E."/>
            <person name="Courty P.E."/>
            <person name="Chicoki N."/>
            <person name="Fauchery L."/>
            <person name="Kohler A."/>
            <person name="Kuo A."/>
            <person name="LaButti K."/>
            <person name="Pangilinan J."/>
            <person name="Lipzen A."/>
            <person name="Riley R."/>
            <person name="Andreopoulos W."/>
            <person name="He G."/>
            <person name="Johnson J."/>
            <person name="Barry K.W."/>
            <person name="Grigoriev I.V."/>
            <person name="Nagy L."/>
            <person name="Hibbett D."/>
            <person name="Henrissat B."/>
            <person name="Matheny P.B."/>
            <person name="Labbe J."/>
            <person name="Martin A.F."/>
        </authorList>
    </citation>
    <scope>NUCLEOTIDE SEQUENCE</scope>
    <source>
        <strain evidence="1">BPL698</strain>
    </source>
</reference>
<keyword evidence="1" id="KW-0689">Ribosomal protein</keyword>
<dbReference type="EMBL" id="JAGFNK010000011">
    <property type="protein sequence ID" value="KAI9512253.1"/>
    <property type="molecule type" value="Genomic_DNA"/>
</dbReference>
<keyword evidence="2" id="KW-1185">Reference proteome</keyword>
<accession>A0ACC0UKN0</accession>
<organism evidence="1 2">
    <name type="scientific">Russula earlei</name>
    <dbReference type="NCBI Taxonomy" id="71964"/>
    <lineage>
        <taxon>Eukaryota</taxon>
        <taxon>Fungi</taxon>
        <taxon>Dikarya</taxon>
        <taxon>Basidiomycota</taxon>
        <taxon>Agaricomycotina</taxon>
        <taxon>Agaricomycetes</taxon>
        <taxon>Russulales</taxon>
        <taxon>Russulaceae</taxon>
        <taxon>Russula</taxon>
    </lineage>
</organism>
<gene>
    <name evidence="1" type="ORF">F5148DRAFT_1146291</name>
</gene>
<evidence type="ECO:0000313" key="2">
    <source>
        <dbReference type="Proteomes" id="UP001207468"/>
    </source>
</evidence>
<sequence length="141" mass="16467">MDHITDILENAAKLQPLPSNKFSAGPTYERVRKGRLPKDRRFLKPTDLLPREDPFRRKRALLGPGAAESRRNDWFYQLGIDPLDEATNPRLLSYFVTDMGKMKSRAETRLTWRSQRRLTKAIRRAKMMGVMPILTKHISLY</sequence>
<keyword evidence="1" id="KW-0687">Ribonucleoprotein</keyword>
<comment type="caution">
    <text evidence="1">The sequence shown here is derived from an EMBL/GenBank/DDBJ whole genome shotgun (WGS) entry which is preliminary data.</text>
</comment>
<dbReference type="Proteomes" id="UP001207468">
    <property type="component" value="Unassembled WGS sequence"/>
</dbReference>